<comment type="similarity">
    <text evidence="5">Belongs to the SAT4 family.</text>
</comment>
<keyword evidence="2 6" id="KW-0812">Transmembrane</keyword>
<keyword evidence="9" id="KW-1185">Reference proteome</keyword>
<organism evidence="8 9">
    <name type="scientific">Cordyceps javanica</name>
    <dbReference type="NCBI Taxonomy" id="43265"/>
    <lineage>
        <taxon>Eukaryota</taxon>
        <taxon>Fungi</taxon>
        <taxon>Dikarya</taxon>
        <taxon>Ascomycota</taxon>
        <taxon>Pezizomycotina</taxon>
        <taxon>Sordariomycetes</taxon>
        <taxon>Hypocreomycetidae</taxon>
        <taxon>Hypocreales</taxon>
        <taxon>Cordycipitaceae</taxon>
        <taxon>Cordyceps</taxon>
    </lineage>
</organism>
<dbReference type="AlphaFoldDB" id="A0A545UKY6"/>
<evidence type="ECO:0000256" key="5">
    <source>
        <dbReference type="ARBA" id="ARBA00038359"/>
    </source>
</evidence>
<evidence type="ECO:0000313" key="9">
    <source>
        <dbReference type="Proteomes" id="UP000315783"/>
    </source>
</evidence>
<dbReference type="EMBL" id="SPUK01000035">
    <property type="protein sequence ID" value="TQV90126.1"/>
    <property type="molecule type" value="Genomic_DNA"/>
</dbReference>
<dbReference type="Pfam" id="PF20684">
    <property type="entry name" value="Fung_rhodopsin"/>
    <property type="match status" value="1"/>
</dbReference>
<accession>A0A545UKY6</accession>
<reference evidence="8 9" key="1">
    <citation type="journal article" date="2019" name="Appl. Microbiol. Biotechnol.">
        <title>Genome sequence of Isaria javanica and comparative genome analysis insights into family S53 peptidase evolution in fungal entomopathogens.</title>
        <authorList>
            <person name="Lin R."/>
            <person name="Zhang X."/>
            <person name="Xin B."/>
            <person name="Zou M."/>
            <person name="Gao Y."/>
            <person name="Qin F."/>
            <person name="Hu Q."/>
            <person name="Xie B."/>
            <person name="Cheng X."/>
        </authorList>
    </citation>
    <scope>NUCLEOTIDE SEQUENCE [LARGE SCALE GENOMIC DNA]</scope>
    <source>
        <strain evidence="8 9">IJ1G</strain>
    </source>
</reference>
<name>A0A545UKY6_9HYPO</name>
<proteinExistence type="inferred from homology"/>
<comment type="subcellular location">
    <subcellularLocation>
        <location evidence="1">Membrane</location>
        <topology evidence="1">Multi-pass membrane protein</topology>
    </subcellularLocation>
</comment>
<feature type="transmembrane region" description="Helical" evidence="6">
    <location>
        <begin position="50"/>
        <end position="74"/>
    </location>
</feature>
<evidence type="ECO:0000256" key="6">
    <source>
        <dbReference type="SAM" id="Phobius"/>
    </source>
</evidence>
<feature type="transmembrane region" description="Helical" evidence="6">
    <location>
        <begin position="17"/>
        <end position="38"/>
    </location>
</feature>
<feature type="domain" description="Rhodopsin" evidence="7">
    <location>
        <begin position="45"/>
        <end position="270"/>
    </location>
</feature>
<keyword evidence="3 6" id="KW-1133">Transmembrane helix</keyword>
<gene>
    <name evidence="8" type="ORF">IF1G_11204</name>
</gene>
<feature type="transmembrane region" description="Helical" evidence="6">
    <location>
        <begin position="129"/>
        <end position="158"/>
    </location>
</feature>
<dbReference type="PANTHER" id="PTHR33048:SF143">
    <property type="entry name" value="EXTRACELLULAR MEMBRANE PROTEIN CFEM DOMAIN-CONTAINING PROTEIN-RELATED"/>
    <property type="match status" value="1"/>
</dbReference>
<evidence type="ECO:0000256" key="4">
    <source>
        <dbReference type="ARBA" id="ARBA00023136"/>
    </source>
</evidence>
<evidence type="ECO:0000259" key="7">
    <source>
        <dbReference type="Pfam" id="PF20684"/>
    </source>
</evidence>
<feature type="transmembrane region" description="Helical" evidence="6">
    <location>
        <begin position="94"/>
        <end position="117"/>
    </location>
</feature>
<sequence>MTETACKTPARDDSGRFLIMVGLVVTAAGAMLITRLAYKRFFSVRGYLDSADWIILAATLVCLPSIAVNVKMALNGLGQDVWGVPPHELITFGLYFYVIQILYPILMGLIKISLTLFYLTLFPDRPIRLLLWGTVVFHILFTVVCVFCIIFQCLPLSYQMTKYDVREPRLVDARCMDINASGWVNAALTLASDVWLLGIPICQIRKLRLHWKKKIAATVTIVSVSRLRALRHYANTSNPTWDQFDLVWFSTIEVGIGLMCTCMPATRLALEHMAPRIFGNGSREVSVHSNRLSSISCHDQSAFTDTRADMVTMSSHTKPLPRLPCGEAVDG</sequence>
<dbReference type="InterPro" id="IPR049326">
    <property type="entry name" value="Rhodopsin_dom_fungi"/>
</dbReference>
<protein>
    <submittedName>
        <fullName evidence="8">CFEM domain-containing protein</fullName>
    </submittedName>
</protein>
<comment type="caution">
    <text evidence="8">The sequence shown here is derived from an EMBL/GenBank/DDBJ whole genome shotgun (WGS) entry which is preliminary data.</text>
</comment>
<evidence type="ECO:0000256" key="3">
    <source>
        <dbReference type="ARBA" id="ARBA00022989"/>
    </source>
</evidence>
<dbReference type="InterPro" id="IPR052337">
    <property type="entry name" value="SAT4-like"/>
</dbReference>
<dbReference type="PANTHER" id="PTHR33048">
    <property type="entry name" value="PTH11-LIKE INTEGRAL MEMBRANE PROTEIN (AFU_ORTHOLOGUE AFUA_5G11245)"/>
    <property type="match status" value="1"/>
</dbReference>
<dbReference type="GO" id="GO:0016020">
    <property type="term" value="C:membrane"/>
    <property type="evidence" value="ECO:0007669"/>
    <property type="project" value="UniProtKB-SubCell"/>
</dbReference>
<dbReference type="STRING" id="43265.A0A545UKY6"/>
<evidence type="ECO:0000313" key="8">
    <source>
        <dbReference type="EMBL" id="TQV90126.1"/>
    </source>
</evidence>
<keyword evidence="4 6" id="KW-0472">Membrane</keyword>
<evidence type="ECO:0000256" key="1">
    <source>
        <dbReference type="ARBA" id="ARBA00004141"/>
    </source>
</evidence>
<dbReference type="Proteomes" id="UP000315783">
    <property type="component" value="Unassembled WGS sequence"/>
</dbReference>
<evidence type="ECO:0000256" key="2">
    <source>
        <dbReference type="ARBA" id="ARBA00022692"/>
    </source>
</evidence>